<comment type="caution">
    <text evidence="1">The sequence shown here is derived from an EMBL/GenBank/DDBJ whole genome shotgun (WGS) entry which is preliminary data.</text>
</comment>
<gene>
    <name evidence="1" type="ORF">LOK49_LG03G02841</name>
</gene>
<reference evidence="1 2" key="1">
    <citation type="journal article" date="2022" name="Plant J.">
        <title>Chromosome-level genome of Camellia lanceoleosa provides a valuable resource for understanding genome evolution and self-incompatibility.</title>
        <authorList>
            <person name="Gong W."/>
            <person name="Xiao S."/>
            <person name="Wang L."/>
            <person name="Liao Z."/>
            <person name="Chang Y."/>
            <person name="Mo W."/>
            <person name="Hu G."/>
            <person name="Li W."/>
            <person name="Zhao G."/>
            <person name="Zhu H."/>
            <person name="Hu X."/>
            <person name="Ji K."/>
            <person name="Xiang X."/>
            <person name="Song Q."/>
            <person name="Yuan D."/>
            <person name="Jin S."/>
            <person name="Zhang L."/>
        </authorList>
    </citation>
    <scope>NUCLEOTIDE SEQUENCE [LARGE SCALE GENOMIC DNA]</scope>
    <source>
        <strain evidence="1">SQ_2022a</strain>
    </source>
</reference>
<dbReference type="Proteomes" id="UP001060215">
    <property type="component" value="Chromosome 6"/>
</dbReference>
<proteinExistence type="predicted"/>
<keyword evidence="2" id="KW-1185">Reference proteome</keyword>
<evidence type="ECO:0000313" key="1">
    <source>
        <dbReference type="EMBL" id="KAI8023133.1"/>
    </source>
</evidence>
<protein>
    <submittedName>
        <fullName evidence="1">Uncharacterized protein</fullName>
    </submittedName>
</protein>
<name>A0ACC0IC38_9ERIC</name>
<evidence type="ECO:0000313" key="2">
    <source>
        <dbReference type="Proteomes" id="UP001060215"/>
    </source>
</evidence>
<accession>A0ACC0IC38</accession>
<dbReference type="EMBL" id="CM045763">
    <property type="protein sequence ID" value="KAI8023133.1"/>
    <property type="molecule type" value="Genomic_DNA"/>
</dbReference>
<organism evidence="1 2">
    <name type="scientific">Camellia lanceoleosa</name>
    <dbReference type="NCBI Taxonomy" id="1840588"/>
    <lineage>
        <taxon>Eukaryota</taxon>
        <taxon>Viridiplantae</taxon>
        <taxon>Streptophyta</taxon>
        <taxon>Embryophyta</taxon>
        <taxon>Tracheophyta</taxon>
        <taxon>Spermatophyta</taxon>
        <taxon>Magnoliopsida</taxon>
        <taxon>eudicotyledons</taxon>
        <taxon>Gunneridae</taxon>
        <taxon>Pentapetalae</taxon>
        <taxon>asterids</taxon>
        <taxon>Ericales</taxon>
        <taxon>Theaceae</taxon>
        <taxon>Camellia</taxon>
    </lineage>
</organism>
<sequence>MLSRRRNGNDEWKLAFRRALFQWEIEDLRRLEIMLLNAPAIRDGMVDRLKWNAENSGVFTVSSAYKWSAASVEASSVSLLYSVCSLGCLCCPKVSASGLSNSFAGHLAAGCNLVWVLCNLLWATVGKCCEGRLYSSLSRAQSI</sequence>